<gene>
    <name evidence="2" type="ORF">AVL57_19025</name>
    <name evidence="3" type="ORF">Q4527_19675</name>
</gene>
<evidence type="ECO:0000313" key="5">
    <source>
        <dbReference type="Proteomes" id="UP001170717"/>
    </source>
</evidence>
<dbReference type="GeneID" id="83259786"/>
<dbReference type="GO" id="GO:0071111">
    <property type="term" value="F:cyclic-guanylate-specific phosphodiesterase activity"/>
    <property type="evidence" value="ECO:0007669"/>
    <property type="project" value="InterPro"/>
</dbReference>
<name>A0AAW7Z8F3_9ALTE</name>
<evidence type="ECO:0000313" key="4">
    <source>
        <dbReference type="Proteomes" id="UP000056750"/>
    </source>
</evidence>
<reference evidence="2 4" key="1">
    <citation type="submission" date="2015-12" db="EMBL/GenBank/DDBJ databases">
        <title>Intraspecies pangenome expansion in the marine bacterium Alteromonas.</title>
        <authorList>
            <person name="Lopez-Perez M."/>
            <person name="Rodriguez-Valera F."/>
        </authorList>
    </citation>
    <scope>NUCLEOTIDE SEQUENCE [LARGE SCALE GENOMIC DNA]</scope>
    <source>
        <strain evidence="2 4">LMG 21861</strain>
    </source>
</reference>
<accession>A0AAW7Z8F3</accession>
<dbReference type="Proteomes" id="UP000056750">
    <property type="component" value="Chromosome"/>
</dbReference>
<keyword evidence="4" id="KW-1185">Reference proteome</keyword>
<feature type="domain" description="EAL" evidence="1">
    <location>
        <begin position="1"/>
        <end position="239"/>
    </location>
</feature>
<dbReference type="PROSITE" id="PS50883">
    <property type="entry name" value="EAL"/>
    <property type="match status" value="1"/>
</dbReference>
<dbReference type="InterPro" id="IPR035919">
    <property type="entry name" value="EAL_sf"/>
</dbReference>
<dbReference type="RefSeq" id="WP_057795706.1">
    <property type="nucleotide sequence ID" value="NZ_CAXIBE010000042.1"/>
</dbReference>
<dbReference type="SUPFAM" id="SSF141868">
    <property type="entry name" value="EAL domain-like"/>
    <property type="match status" value="1"/>
</dbReference>
<reference evidence="3" key="2">
    <citation type="submission" date="2023-07" db="EMBL/GenBank/DDBJ databases">
        <title>Genome content predicts the carbon catabolic preferences of heterotrophic bacteria.</title>
        <authorList>
            <person name="Gralka M."/>
        </authorList>
    </citation>
    <scope>NUCLEOTIDE SEQUENCE</scope>
    <source>
        <strain evidence="3">F2M12</strain>
    </source>
</reference>
<dbReference type="CDD" id="cd01948">
    <property type="entry name" value="EAL"/>
    <property type="match status" value="1"/>
</dbReference>
<dbReference type="Gene3D" id="3.20.20.450">
    <property type="entry name" value="EAL domain"/>
    <property type="match status" value="1"/>
</dbReference>
<dbReference type="EMBL" id="CP013926">
    <property type="protein sequence ID" value="AMJ75874.1"/>
    <property type="molecule type" value="Genomic_DNA"/>
</dbReference>
<organism evidence="3 5">
    <name type="scientific">Alteromonas stellipolaris</name>
    <dbReference type="NCBI Taxonomy" id="233316"/>
    <lineage>
        <taxon>Bacteria</taxon>
        <taxon>Pseudomonadati</taxon>
        <taxon>Pseudomonadota</taxon>
        <taxon>Gammaproteobacteria</taxon>
        <taxon>Alteromonadales</taxon>
        <taxon>Alteromonadaceae</taxon>
        <taxon>Alteromonas/Salinimonas group</taxon>
        <taxon>Alteromonas</taxon>
    </lineage>
</organism>
<dbReference type="Pfam" id="PF00563">
    <property type="entry name" value="EAL"/>
    <property type="match status" value="1"/>
</dbReference>
<evidence type="ECO:0000313" key="2">
    <source>
        <dbReference type="EMBL" id="AMJ75874.1"/>
    </source>
</evidence>
<dbReference type="PANTHER" id="PTHR33121:SF71">
    <property type="entry name" value="OXYGEN SENSOR PROTEIN DOSP"/>
    <property type="match status" value="1"/>
</dbReference>
<dbReference type="AlphaFoldDB" id="A0AAW7Z8F3"/>
<evidence type="ECO:0000313" key="3">
    <source>
        <dbReference type="EMBL" id="MDO6579626.1"/>
    </source>
</evidence>
<dbReference type="InterPro" id="IPR001633">
    <property type="entry name" value="EAL_dom"/>
</dbReference>
<sequence>MPIRAVSETVSINNIVPYFQPIMDLRSNRVWRYECLARLITAEDKTFLPSEFLYLIEREQHVKALTEAMFSQSARYFRHVQVPWSINISARDLLNENLTTTLLSHLIDYPNPKRVSIEISAASALTHPELMQAFVERCAEAGLGVFLDNVGENPGNINAILNMQIKGIKLAGGLISHYEQDDAVQDYVDNLLALCKARAISVVAEHIETDLLLESVNKLPIQYAQGYVFSPPQPTTPHH</sequence>
<dbReference type="EMBL" id="JAUOQI010000023">
    <property type="protein sequence ID" value="MDO6579626.1"/>
    <property type="molecule type" value="Genomic_DNA"/>
</dbReference>
<protein>
    <submittedName>
        <fullName evidence="3">EAL domain-containing protein</fullName>
    </submittedName>
</protein>
<dbReference type="KEGG" id="asq:AVL57_19025"/>
<proteinExistence type="predicted"/>
<evidence type="ECO:0000259" key="1">
    <source>
        <dbReference type="PROSITE" id="PS50883"/>
    </source>
</evidence>
<dbReference type="PANTHER" id="PTHR33121">
    <property type="entry name" value="CYCLIC DI-GMP PHOSPHODIESTERASE PDEF"/>
    <property type="match status" value="1"/>
</dbReference>
<dbReference type="SMART" id="SM00052">
    <property type="entry name" value="EAL"/>
    <property type="match status" value="1"/>
</dbReference>
<dbReference type="InterPro" id="IPR050706">
    <property type="entry name" value="Cyclic-di-GMP_PDE-like"/>
</dbReference>
<dbReference type="Proteomes" id="UP001170717">
    <property type="component" value="Unassembled WGS sequence"/>
</dbReference>